<dbReference type="EMBL" id="ML987202">
    <property type="protein sequence ID" value="KAF2244813.1"/>
    <property type="molecule type" value="Genomic_DNA"/>
</dbReference>
<accession>A0A6A6I5H3</accession>
<dbReference type="RefSeq" id="XP_033679817.1">
    <property type="nucleotide sequence ID" value="XM_033829815.1"/>
</dbReference>
<dbReference type="Proteomes" id="UP000800094">
    <property type="component" value="Unassembled WGS sequence"/>
</dbReference>
<evidence type="ECO:0000313" key="3">
    <source>
        <dbReference type="Proteomes" id="UP000800094"/>
    </source>
</evidence>
<evidence type="ECO:0000256" key="1">
    <source>
        <dbReference type="SAM" id="MobiDB-lite"/>
    </source>
</evidence>
<keyword evidence="3" id="KW-1185">Reference proteome</keyword>
<feature type="region of interest" description="Disordered" evidence="1">
    <location>
        <begin position="211"/>
        <end position="257"/>
    </location>
</feature>
<name>A0A6A6I5H3_9PLEO</name>
<reference evidence="2" key="1">
    <citation type="journal article" date="2020" name="Stud. Mycol.">
        <title>101 Dothideomycetes genomes: a test case for predicting lifestyles and emergence of pathogens.</title>
        <authorList>
            <person name="Haridas S."/>
            <person name="Albert R."/>
            <person name="Binder M."/>
            <person name="Bloem J."/>
            <person name="Labutti K."/>
            <person name="Salamov A."/>
            <person name="Andreopoulos B."/>
            <person name="Baker S."/>
            <person name="Barry K."/>
            <person name="Bills G."/>
            <person name="Bluhm B."/>
            <person name="Cannon C."/>
            <person name="Castanera R."/>
            <person name="Culley D."/>
            <person name="Daum C."/>
            <person name="Ezra D."/>
            <person name="Gonzalez J."/>
            <person name="Henrissat B."/>
            <person name="Kuo A."/>
            <person name="Liang C."/>
            <person name="Lipzen A."/>
            <person name="Lutzoni F."/>
            <person name="Magnuson J."/>
            <person name="Mondo S."/>
            <person name="Nolan M."/>
            <person name="Ohm R."/>
            <person name="Pangilinan J."/>
            <person name="Park H.-J."/>
            <person name="Ramirez L."/>
            <person name="Alfaro M."/>
            <person name="Sun H."/>
            <person name="Tritt A."/>
            <person name="Yoshinaga Y."/>
            <person name="Zwiers L.-H."/>
            <person name="Turgeon B."/>
            <person name="Goodwin S."/>
            <person name="Spatafora J."/>
            <person name="Crous P."/>
            <person name="Grigoriev I."/>
        </authorList>
    </citation>
    <scope>NUCLEOTIDE SEQUENCE</scope>
    <source>
        <strain evidence="2">CBS 122368</strain>
    </source>
</reference>
<organism evidence="2 3">
    <name type="scientific">Trematosphaeria pertusa</name>
    <dbReference type="NCBI Taxonomy" id="390896"/>
    <lineage>
        <taxon>Eukaryota</taxon>
        <taxon>Fungi</taxon>
        <taxon>Dikarya</taxon>
        <taxon>Ascomycota</taxon>
        <taxon>Pezizomycotina</taxon>
        <taxon>Dothideomycetes</taxon>
        <taxon>Pleosporomycetidae</taxon>
        <taxon>Pleosporales</taxon>
        <taxon>Massarineae</taxon>
        <taxon>Trematosphaeriaceae</taxon>
        <taxon>Trematosphaeria</taxon>
    </lineage>
</organism>
<proteinExistence type="predicted"/>
<feature type="compositionally biased region" description="Polar residues" evidence="1">
    <location>
        <begin position="236"/>
        <end position="257"/>
    </location>
</feature>
<dbReference type="OrthoDB" id="5076308at2759"/>
<dbReference type="AlphaFoldDB" id="A0A6A6I5H3"/>
<dbReference type="GeneID" id="54583145"/>
<sequence>MGAIEALLLEAGPAGVLALPAIGWASNLICGILIKQAFLTVVPDARQTYNSARRQFCHKANCLVFADTLSDHEHCGHCDNPCGSGDVCINGACSSQYCSGSNSALFRCGYGDNYDTCTCANTFYGSGLCAEYTTSCVDSITDSCDSSDDCDPGFICGLMPGCEAQTCLNVAACASSERPPDQTEMLPPEQPTDWWTFQLKAQDGRAYVQSPGSTFRAPGPCTTSIPPISWAMQKPASKSTQPASKSVTRSPASWART</sequence>
<gene>
    <name evidence="2" type="ORF">BU26DRAFT_522563</name>
</gene>
<protein>
    <submittedName>
        <fullName evidence="2">Uncharacterized protein</fullName>
    </submittedName>
</protein>
<evidence type="ECO:0000313" key="2">
    <source>
        <dbReference type="EMBL" id="KAF2244813.1"/>
    </source>
</evidence>